<feature type="short sequence motif" description="'KMSKS' region" evidence="7">
    <location>
        <begin position="250"/>
        <end position="254"/>
    </location>
</feature>
<name>A0A1H6K0J1_9ACTN</name>
<dbReference type="Proteomes" id="UP000199135">
    <property type="component" value="Unassembled WGS sequence"/>
</dbReference>
<dbReference type="EC" id="6.1.1.-" evidence="7"/>
<keyword evidence="6 7" id="KW-0030">Aminoacyl-tRNA synthetase</keyword>
<dbReference type="PANTHER" id="PTHR43311">
    <property type="entry name" value="GLUTAMATE--TRNA LIGASE"/>
    <property type="match status" value="1"/>
</dbReference>
<dbReference type="InterPro" id="IPR049940">
    <property type="entry name" value="GluQ/Sye"/>
</dbReference>
<accession>A0A1H6K0J1</accession>
<keyword evidence="4 7" id="KW-0862">Zinc</keyword>
<dbReference type="PANTHER" id="PTHR43311:SF1">
    <property type="entry name" value="GLUTAMYL-Q TRNA(ASP) SYNTHETASE"/>
    <property type="match status" value="1"/>
</dbReference>
<evidence type="ECO:0000256" key="5">
    <source>
        <dbReference type="ARBA" id="ARBA00022840"/>
    </source>
</evidence>
<comment type="cofactor">
    <cofactor evidence="7">
        <name>Zn(2+)</name>
        <dbReference type="ChEBI" id="CHEBI:29105"/>
    </cofactor>
    <text evidence="7">Binds 1 zinc ion per subunit.</text>
</comment>
<evidence type="ECO:0000256" key="4">
    <source>
        <dbReference type="ARBA" id="ARBA00022833"/>
    </source>
</evidence>
<dbReference type="EMBL" id="FNWT01000010">
    <property type="protein sequence ID" value="SEH64902.1"/>
    <property type="molecule type" value="Genomic_DNA"/>
</dbReference>
<feature type="short sequence motif" description="'HIGH' region" evidence="7">
    <location>
        <begin position="14"/>
        <end position="24"/>
    </location>
</feature>
<evidence type="ECO:0000256" key="6">
    <source>
        <dbReference type="ARBA" id="ARBA00023146"/>
    </source>
</evidence>
<feature type="binding site" evidence="7">
    <location>
        <position position="129"/>
    </location>
    <ligand>
        <name>Zn(2+)</name>
        <dbReference type="ChEBI" id="CHEBI:29105"/>
    </ligand>
</feature>
<feature type="binding site" evidence="7">
    <location>
        <position position="105"/>
    </location>
    <ligand>
        <name>Zn(2+)</name>
        <dbReference type="ChEBI" id="CHEBI:29105"/>
    </ligand>
</feature>
<protein>
    <recommendedName>
        <fullName evidence="7">Glutamyl-Q tRNA(Asp) synthetase</fullName>
        <shortName evidence="7">Glu-Q-RSs</shortName>
        <ecNumber evidence="7">6.1.1.-</ecNumber>
    </recommendedName>
</protein>
<dbReference type="NCBIfam" id="TIGR03838">
    <property type="entry name" value="queuosine_YadB"/>
    <property type="match status" value="1"/>
</dbReference>
<evidence type="ECO:0000256" key="1">
    <source>
        <dbReference type="ARBA" id="ARBA00022598"/>
    </source>
</evidence>
<dbReference type="InterPro" id="IPR022380">
    <property type="entry name" value="Glu-Q_tRNA(Asp)_Synthase"/>
</dbReference>
<feature type="binding site" evidence="7">
    <location>
        <begin position="11"/>
        <end position="15"/>
    </location>
    <ligand>
        <name>L-glutamate</name>
        <dbReference type="ChEBI" id="CHEBI:29985"/>
    </ligand>
</feature>
<gene>
    <name evidence="7" type="primary">gluQ</name>
    <name evidence="10" type="ORF">SAMN05216447_1102</name>
</gene>
<sequence length="321" mass="35715">MNKSTSQIIGRFAPSPSGRMHLGNAFSALIAWSSARSQGGRMVMRIEDLDPRTQDPQKARLVLDDLRWLGLDWDEGPYYQSERQNYYLDAIARLDNKGLTYPCFCTRSELHAASAPHASDGTYIYQGTCRHLNAQEIAEKSLQRPPAKRLVVPERSDPNGTFDYDDLGYGHQHEILADDCGDFLIRRSDGVIAYQLAVVVDDSLMGVNEVVRGHDLLASSARQSYIARLLGFEPPRYGHVPLLVAPDGRRLSKRDGDLDLGALRARGIHPEQVIGSLAHAIDLAEAGEELTATQFVERFSWEAIRMHVADVAVDDSFILGR</sequence>
<evidence type="ECO:0000256" key="8">
    <source>
        <dbReference type="RuleBase" id="RU363037"/>
    </source>
</evidence>
<feature type="binding site" evidence="7">
    <location>
        <position position="253"/>
    </location>
    <ligand>
        <name>ATP</name>
        <dbReference type="ChEBI" id="CHEBI:30616"/>
    </ligand>
</feature>
<keyword evidence="3 7" id="KW-0547">Nucleotide-binding</keyword>
<dbReference type="PRINTS" id="PR00987">
    <property type="entry name" value="TRNASYNTHGLU"/>
</dbReference>
<evidence type="ECO:0000256" key="3">
    <source>
        <dbReference type="ARBA" id="ARBA00022741"/>
    </source>
</evidence>
<keyword evidence="8" id="KW-0648">Protein biosynthesis</keyword>
<evidence type="ECO:0000256" key="7">
    <source>
        <dbReference type="HAMAP-Rule" id="MF_01428"/>
    </source>
</evidence>
<dbReference type="InterPro" id="IPR014729">
    <property type="entry name" value="Rossmann-like_a/b/a_fold"/>
</dbReference>
<dbReference type="InterPro" id="IPR000924">
    <property type="entry name" value="Glu/Gln-tRNA-synth"/>
</dbReference>
<evidence type="ECO:0000256" key="2">
    <source>
        <dbReference type="ARBA" id="ARBA00022723"/>
    </source>
</evidence>
<dbReference type="NCBIfam" id="NF004314">
    <property type="entry name" value="PRK05710.1-3"/>
    <property type="match status" value="1"/>
</dbReference>
<feature type="binding site" evidence="7">
    <location>
        <position position="194"/>
    </location>
    <ligand>
        <name>L-glutamate</name>
        <dbReference type="ChEBI" id="CHEBI:29985"/>
    </ligand>
</feature>
<feature type="binding site" evidence="7">
    <location>
        <position position="212"/>
    </location>
    <ligand>
        <name>L-glutamate</name>
        <dbReference type="ChEBI" id="CHEBI:29985"/>
    </ligand>
</feature>
<feature type="binding site" evidence="7">
    <location>
        <position position="125"/>
    </location>
    <ligand>
        <name>Zn(2+)</name>
        <dbReference type="ChEBI" id="CHEBI:29105"/>
    </ligand>
</feature>
<reference evidence="10 11" key="1">
    <citation type="submission" date="2016-10" db="EMBL/GenBank/DDBJ databases">
        <authorList>
            <person name="Varghese N."/>
            <person name="Submissions S."/>
        </authorList>
    </citation>
    <scope>NUCLEOTIDE SEQUENCE [LARGE SCALE GENOMIC DNA]</scope>
    <source>
        <strain evidence="10 11">WCP15</strain>
    </source>
</reference>
<dbReference type="NCBIfam" id="NF004315">
    <property type="entry name" value="PRK05710.1-4"/>
    <property type="match status" value="1"/>
</dbReference>
<comment type="similarity">
    <text evidence="7">Belongs to the class-I aminoacyl-tRNA synthetase family. GluQ subfamily.</text>
</comment>
<dbReference type="Gene3D" id="3.40.50.620">
    <property type="entry name" value="HUPs"/>
    <property type="match status" value="1"/>
</dbReference>
<dbReference type="SUPFAM" id="SSF52374">
    <property type="entry name" value="Nucleotidylyl transferase"/>
    <property type="match status" value="1"/>
</dbReference>
<organism evidence="10 11">
    <name type="scientific">Parafannyhessea umbonata</name>
    <dbReference type="NCBI Taxonomy" id="604330"/>
    <lineage>
        <taxon>Bacteria</taxon>
        <taxon>Bacillati</taxon>
        <taxon>Actinomycetota</taxon>
        <taxon>Coriobacteriia</taxon>
        <taxon>Coriobacteriales</taxon>
        <taxon>Atopobiaceae</taxon>
        <taxon>Parafannyhessea</taxon>
    </lineage>
</organism>
<dbReference type="InterPro" id="IPR001412">
    <property type="entry name" value="aa-tRNA-synth_I_CS"/>
</dbReference>
<keyword evidence="5 7" id="KW-0067">ATP-binding</keyword>
<feature type="binding site" evidence="7">
    <location>
        <position position="47"/>
    </location>
    <ligand>
        <name>L-glutamate</name>
        <dbReference type="ChEBI" id="CHEBI:29985"/>
    </ligand>
</feature>
<evidence type="ECO:0000259" key="9">
    <source>
        <dbReference type="Pfam" id="PF00749"/>
    </source>
</evidence>
<dbReference type="Pfam" id="PF00749">
    <property type="entry name" value="tRNA-synt_1c"/>
    <property type="match status" value="1"/>
</dbReference>
<evidence type="ECO:0000313" key="11">
    <source>
        <dbReference type="Proteomes" id="UP000199135"/>
    </source>
</evidence>
<comment type="function">
    <text evidence="7">Catalyzes the tRNA-independent activation of glutamate in presence of ATP and the subsequent transfer of glutamate onto a tRNA(Asp). Glutamate is transferred on the 2-amino-5-(4,5-dihydroxy-2-cyclopenten-1-yl) moiety of the queuosine in the wobble position of the QUC anticodon.</text>
</comment>
<dbReference type="RefSeq" id="WP_078687231.1">
    <property type="nucleotide sequence ID" value="NZ_FNWT01000010.1"/>
</dbReference>
<keyword evidence="11" id="KW-1185">Reference proteome</keyword>
<keyword evidence="2 7" id="KW-0479">Metal-binding</keyword>
<evidence type="ECO:0000313" key="10">
    <source>
        <dbReference type="EMBL" id="SEH64902.1"/>
    </source>
</evidence>
<dbReference type="HAMAP" id="MF_01428">
    <property type="entry name" value="Glu_Q_tRNA_synth"/>
    <property type="match status" value="1"/>
</dbReference>
<feature type="domain" description="Glutamyl/glutaminyl-tRNA synthetase class Ib catalytic" evidence="9">
    <location>
        <begin position="9"/>
        <end position="294"/>
    </location>
</feature>
<comment type="caution">
    <text evidence="10">The sequence shown here is derived from an EMBL/GenBank/DDBJ whole genome shotgun (WGS) entry which is preliminary data.</text>
</comment>
<keyword evidence="1 7" id="KW-0436">Ligase</keyword>
<proteinExistence type="inferred from homology"/>
<feature type="binding site" evidence="7">
    <location>
        <position position="103"/>
    </location>
    <ligand>
        <name>Zn(2+)</name>
        <dbReference type="ChEBI" id="CHEBI:29105"/>
    </ligand>
</feature>
<dbReference type="PROSITE" id="PS00178">
    <property type="entry name" value="AA_TRNA_LIGASE_I"/>
    <property type="match status" value="1"/>
</dbReference>
<dbReference type="InterPro" id="IPR020058">
    <property type="entry name" value="Glu/Gln-tRNA-synth_Ib_cat-dom"/>
</dbReference>